<accession>A0ABD6VWM0</accession>
<dbReference type="EMBL" id="LGIY01000041">
    <property type="protein sequence ID" value="POE38992.1"/>
    <property type="molecule type" value="Genomic_DNA"/>
</dbReference>
<organism evidence="1 2">
    <name type="scientific">Lacticaseibacillus paracasei</name>
    <name type="common">Lactobacillus paracasei</name>
    <dbReference type="NCBI Taxonomy" id="1597"/>
    <lineage>
        <taxon>Bacteria</taxon>
        <taxon>Bacillati</taxon>
        <taxon>Bacillota</taxon>
        <taxon>Bacilli</taxon>
        <taxon>Lactobacillales</taxon>
        <taxon>Lactobacillaceae</taxon>
        <taxon>Lacticaseibacillus</taxon>
    </lineage>
</organism>
<dbReference type="AlphaFoldDB" id="A0ABD6VWM0"/>
<sequence>MAEVVTSGGRLHWLKERLDLHRMRKQSDAARDQIDIIRKNSKHGSKFRRTWLIGDADRSTSGLLKSNQVTFVQYEDGTCQFLGNADSFVLDSIEFNEDAENSHTMTWGRLCLHESENELNQVVAVVQLNFPRYKAISDSLKRYAS</sequence>
<protein>
    <submittedName>
        <fullName evidence="1">Uncharacterized protein</fullName>
    </submittedName>
</protein>
<proteinExistence type="predicted"/>
<evidence type="ECO:0000313" key="2">
    <source>
        <dbReference type="Proteomes" id="UP000237433"/>
    </source>
</evidence>
<dbReference type="Proteomes" id="UP000237433">
    <property type="component" value="Unassembled WGS sequence"/>
</dbReference>
<reference evidence="1 2" key="1">
    <citation type="journal article" date="2015" name="J. Am. Soc. Brew. Chem.">
        <title>Dissolved carbon dioxide selects for lactic acid bacteria able to grow in and spoil packaged beer.</title>
        <authorList>
            <person name="Bergsveinson J."/>
            <person name="Redekop A."/>
            <person name="Zoerb S."/>
            <person name="Ziola B."/>
        </authorList>
    </citation>
    <scope>NUCLEOTIDE SEQUENCE [LARGE SCALE GENOMIC DNA]</scope>
    <source>
        <strain evidence="1 2">CCC B1205</strain>
    </source>
</reference>
<dbReference type="RefSeq" id="WP_103220193.1">
    <property type="nucleotide sequence ID" value="NZ_LGIY01000041.1"/>
</dbReference>
<gene>
    <name evidence="1" type="ORF">ACX51_14940</name>
</gene>
<evidence type="ECO:0000313" key="1">
    <source>
        <dbReference type="EMBL" id="POE38992.1"/>
    </source>
</evidence>
<comment type="caution">
    <text evidence="1">The sequence shown here is derived from an EMBL/GenBank/DDBJ whole genome shotgun (WGS) entry which is preliminary data.</text>
</comment>
<name>A0ABD6VWM0_LACPA</name>